<dbReference type="Proteomes" id="UP000235145">
    <property type="component" value="Unassembled WGS sequence"/>
</dbReference>
<evidence type="ECO:0000313" key="2">
    <source>
        <dbReference type="Proteomes" id="UP000235145"/>
    </source>
</evidence>
<keyword evidence="2" id="KW-1185">Reference proteome</keyword>
<sequence>MFKVKRKKDGDNFFGYGTGEGGDDNDFNVDNLNLYNDVDIDMSEFQLHVDEDEHEICKDHTKKVGGPNVDEELEFVDTGGYEFIGFYEDKIKTILKELRMSSKSSHMRFKRRFLEWDKFLRQEKDSNLRGPSIFQKIKKSRYMSNVMVWLVHMVKTMVGPQQEVKKSVRPKISCGNEDWMVKTINIEHKCLETRTVKTCTSRFLEKKISFNKFKGIQEFQ</sequence>
<accession>A0A9R1W9E5</accession>
<dbReference type="EMBL" id="NBSK02000003">
    <property type="protein sequence ID" value="KAJ0218742.1"/>
    <property type="molecule type" value="Genomic_DNA"/>
</dbReference>
<gene>
    <name evidence="1" type="ORF">LSAT_V11C300124720</name>
</gene>
<reference evidence="1 2" key="1">
    <citation type="journal article" date="2017" name="Nat. Commun.">
        <title>Genome assembly with in vitro proximity ligation data and whole-genome triplication in lettuce.</title>
        <authorList>
            <person name="Reyes-Chin-Wo S."/>
            <person name="Wang Z."/>
            <person name="Yang X."/>
            <person name="Kozik A."/>
            <person name="Arikit S."/>
            <person name="Song C."/>
            <person name="Xia L."/>
            <person name="Froenicke L."/>
            <person name="Lavelle D.O."/>
            <person name="Truco M.J."/>
            <person name="Xia R."/>
            <person name="Zhu S."/>
            <person name="Xu C."/>
            <person name="Xu H."/>
            <person name="Xu X."/>
            <person name="Cox K."/>
            <person name="Korf I."/>
            <person name="Meyers B.C."/>
            <person name="Michelmore R.W."/>
        </authorList>
    </citation>
    <scope>NUCLEOTIDE SEQUENCE [LARGE SCALE GENOMIC DNA]</scope>
    <source>
        <strain evidence="2">cv. Salinas</strain>
        <tissue evidence="1">Seedlings</tissue>
    </source>
</reference>
<comment type="caution">
    <text evidence="1">The sequence shown here is derived from an EMBL/GenBank/DDBJ whole genome shotgun (WGS) entry which is preliminary data.</text>
</comment>
<evidence type="ECO:0000313" key="1">
    <source>
        <dbReference type="EMBL" id="KAJ0218742.1"/>
    </source>
</evidence>
<name>A0A9R1W9E5_LACSA</name>
<proteinExistence type="predicted"/>
<protein>
    <submittedName>
        <fullName evidence="1">Uncharacterized protein</fullName>
    </submittedName>
</protein>
<organism evidence="1 2">
    <name type="scientific">Lactuca sativa</name>
    <name type="common">Garden lettuce</name>
    <dbReference type="NCBI Taxonomy" id="4236"/>
    <lineage>
        <taxon>Eukaryota</taxon>
        <taxon>Viridiplantae</taxon>
        <taxon>Streptophyta</taxon>
        <taxon>Embryophyta</taxon>
        <taxon>Tracheophyta</taxon>
        <taxon>Spermatophyta</taxon>
        <taxon>Magnoliopsida</taxon>
        <taxon>eudicotyledons</taxon>
        <taxon>Gunneridae</taxon>
        <taxon>Pentapetalae</taxon>
        <taxon>asterids</taxon>
        <taxon>campanulids</taxon>
        <taxon>Asterales</taxon>
        <taxon>Asteraceae</taxon>
        <taxon>Cichorioideae</taxon>
        <taxon>Cichorieae</taxon>
        <taxon>Lactucinae</taxon>
        <taxon>Lactuca</taxon>
    </lineage>
</organism>
<dbReference type="AlphaFoldDB" id="A0A9R1W9E5"/>